<keyword evidence="12" id="KW-1185">Reference proteome</keyword>
<keyword evidence="8" id="KW-0511">Multifunctional enzyme</keyword>
<dbReference type="InterPro" id="IPR015886">
    <property type="entry name" value="H2TH_FPG"/>
</dbReference>
<dbReference type="GO" id="GO:0006284">
    <property type="term" value="P:base-excision repair"/>
    <property type="evidence" value="ECO:0007669"/>
    <property type="project" value="InterPro"/>
</dbReference>
<dbReference type="InterPro" id="IPR012319">
    <property type="entry name" value="FPG_cat"/>
</dbReference>
<feature type="domain" description="Formamidopyrimidine-DNA glycosylase catalytic" evidence="10">
    <location>
        <begin position="2"/>
        <end position="114"/>
    </location>
</feature>
<dbReference type="SMART" id="SM00898">
    <property type="entry name" value="Fapy_DNA_glyco"/>
    <property type="match status" value="1"/>
</dbReference>
<dbReference type="GO" id="GO:0003906">
    <property type="term" value="F:DNA-(apurinic or apyrimidinic site) endonuclease activity"/>
    <property type="evidence" value="ECO:0007669"/>
    <property type="project" value="InterPro"/>
</dbReference>
<reference evidence="11 12" key="1">
    <citation type="submission" date="2019-01" db="EMBL/GenBank/DDBJ databases">
        <title>Lacunisphaera sp. strain TWA-58.</title>
        <authorList>
            <person name="Chen W.-M."/>
        </authorList>
    </citation>
    <scope>NUCLEOTIDE SEQUENCE [LARGE SCALE GENOMIC DNA]</scope>
    <source>
        <strain evidence="11 12">TWA-58</strain>
    </source>
</reference>
<name>A0A4Q1CCK5_9BACT</name>
<evidence type="ECO:0000256" key="2">
    <source>
        <dbReference type="ARBA" id="ARBA00009409"/>
    </source>
</evidence>
<evidence type="ECO:0000313" key="11">
    <source>
        <dbReference type="EMBL" id="RXK56798.1"/>
    </source>
</evidence>
<keyword evidence="4" id="KW-0378">Hydrolase</keyword>
<evidence type="ECO:0000256" key="7">
    <source>
        <dbReference type="ARBA" id="ARBA00023239"/>
    </source>
</evidence>
<dbReference type="Pfam" id="PF01149">
    <property type="entry name" value="Fapy_DNA_glyco"/>
    <property type="match status" value="1"/>
</dbReference>
<dbReference type="AlphaFoldDB" id="A0A4Q1CCK5"/>
<dbReference type="GO" id="GO:0003684">
    <property type="term" value="F:damaged DNA binding"/>
    <property type="evidence" value="ECO:0007669"/>
    <property type="project" value="InterPro"/>
</dbReference>
<gene>
    <name evidence="11" type="ORF">ESB00_13280</name>
</gene>
<dbReference type="PANTHER" id="PTHR22993:SF9">
    <property type="entry name" value="FORMAMIDOPYRIMIDINE-DNA GLYCOSYLASE"/>
    <property type="match status" value="1"/>
</dbReference>
<dbReference type="InterPro" id="IPR035937">
    <property type="entry name" value="FPG_N"/>
</dbReference>
<evidence type="ECO:0000256" key="4">
    <source>
        <dbReference type="ARBA" id="ARBA00022801"/>
    </source>
</evidence>
<dbReference type="CDD" id="cd08773">
    <property type="entry name" value="FpgNei_N"/>
    <property type="match status" value="1"/>
</dbReference>
<dbReference type="GO" id="GO:0016829">
    <property type="term" value="F:lyase activity"/>
    <property type="evidence" value="ECO:0007669"/>
    <property type="project" value="UniProtKB-KW"/>
</dbReference>
<dbReference type="SUPFAM" id="SSF46946">
    <property type="entry name" value="S13-like H2TH domain"/>
    <property type="match status" value="1"/>
</dbReference>
<dbReference type="InterPro" id="IPR010979">
    <property type="entry name" value="Ribosomal_uS13-like_H2TH"/>
</dbReference>
<keyword evidence="7" id="KW-0456">Lyase</keyword>
<evidence type="ECO:0000256" key="1">
    <source>
        <dbReference type="ARBA" id="ARBA00001668"/>
    </source>
</evidence>
<sequence length="274" mass="31079">MPELAEVEFFRKRWSAGHGAKVLAVRLHEGKKVFRDCDTGELRRRLAGAKLLGSASAAKQMLFRFSGENWLGIHLGMSGETRVEPPDYVATKHDHFILVQKERQLVFNDPRMFGGVRFHHGKAAPAWWTKIAPAILSPAFTMEAVADFLRRRARAPIKAVLLMQERFPGIGNWMADEILWRAALHPKRLAGSLTTAEVRTLHRECRFVCRGALKYNAGVGGPLPARLNELMPASWLFNHRWEDGGRCPRTNQLLVREEVGGRTTCWSPARQRLR</sequence>
<keyword evidence="5" id="KW-0238">DNA-binding</keyword>
<dbReference type="GO" id="GO:0008270">
    <property type="term" value="F:zinc ion binding"/>
    <property type="evidence" value="ECO:0007669"/>
    <property type="project" value="InterPro"/>
</dbReference>
<evidence type="ECO:0000256" key="5">
    <source>
        <dbReference type="ARBA" id="ARBA00023125"/>
    </source>
</evidence>
<proteinExistence type="inferred from homology"/>
<evidence type="ECO:0000256" key="6">
    <source>
        <dbReference type="ARBA" id="ARBA00023204"/>
    </source>
</evidence>
<dbReference type="PANTHER" id="PTHR22993">
    <property type="entry name" value="FORMAMIDOPYRIMIDINE-DNA GLYCOSYLASE"/>
    <property type="match status" value="1"/>
</dbReference>
<evidence type="ECO:0000256" key="3">
    <source>
        <dbReference type="ARBA" id="ARBA00022763"/>
    </source>
</evidence>
<dbReference type="EMBL" id="SDHX01000001">
    <property type="protein sequence ID" value="RXK56798.1"/>
    <property type="molecule type" value="Genomic_DNA"/>
</dbReference>
<dbReference type="Gene3D" id="3.20.190.10">
    <property type="entry name" value="MutM-like, N-terminal"/>
    <property type="match status" value="1"/>
</dbReference>
<dbReference type="PROSITE" id="PS51068">
    <property type="entry name" value="FPG_CAT"/>
    <property type="match status" value="1"/>
</dbReference>
<comment type="catalytic activity">
    <reaction evidence="1">
        <text>Hydrolysis of DNA containing ring-opened 7-methylguanine residues, releasing 2,6-diamino-4-hydroxy-5-(N-methyl)formamidopyrimidine.</text>
        <dbReference type="EC" id="3.2.2.23"/>
    </reaction>
</comment>
<dbReference type="Pfam" id="PF06831">
    <property type="entry name" value="H2TH"/>
    <property type="match status" value="1"/>
</dbReference>
<evidence type="ECO:0000259" key="10">
    <source>
        <dbReference type="PROSITE" id="PS51068"/>
    </source>
</evidence>
<keyword evidence="3" id="KW-0227">DNA damage</keyword>
<accession>A0A4Q1CCK5</accession>
<dbReference type="OrthoDB" id="9800855at2"/>
<protein>
    <submittedName>
        <fullName evidence="11">Fpg/Nei family DNA glycosylase</fullName>
    </submittedName>
</protein>
<dbReference type="GO" id="GO:0008534">
    <property type="term" value="F:oxidized purine nucleobase lesion DNA N-glycosylase activity"/>
    <property type="evidence" value="ECO:0007669"/>
    <property type="project" value="UniProtKB-EC"/>
</dbReference>
<comment type="caution">
    <text evidence="11">The sequence shown here is derived from an EMBL/GenBank/DDBJ whole genome shotgun (WGS) entry which is preliminary data.</text>
</comment>
<organism evidence="11 12">
    <name type="scientific">Oleiharenicola lentus</name>
    <dbReference type="NCBI Taxonomy" id="2508720"/>
    <lineage>
        <taxon>Bacteria</taxon>
        <taxon>Pseudomonadati</taxon>
        <taxon>Verrucomicrobiota</taxon>
        <taxon>Opitutia</taxon>
        <taxon>Opitutales</taxon>
        <taxon>Opitutaceae</taxon>
        <taxon>Oleiharenicola</taxon>
    </lineage>
</organism>
<dbReference type="SUPFAM" id="SSF81624">
    <property type="entry name" value="N-terminal domain of MutM-like DNA repair proteins"/>
    <property type="match status" value="1"/>
</dbReference>
<keyword evidence="6" id="KW-0234">DNA repair</keyword>
<evidence type="ECO:0000256" key="8">
    <source>
        <dbReference type="ARBA" id="ARBA00023268"/>
    </source>
</evidence>
<dbReference type="RefSeq" id="WP_129048163.1">
    <property type="nucleotide sequence ID" value="NZ_SDHX01000001.1"/>
</dbReference>
<evidence type="ECO:0000256" key="9">
    <source>
        <dbReference type="ARBA" id="ARBA00023295"/>
    </source>
</evidence>
<evidence type="ECO:0000313" key="12">
    <source>
        <dbReference type="Proteomes" id="UP000290218"/>
    </source>
</evidence>
<dbReference type="Proteomes" id="UP000290218">
    <property type="component" value="Unassembled WGS sequence"/>
</dbReference>
<keyword evidence="9" id="KW-0326">Glycosidase</keyword>
<dbReference type="SMART" id="SM01232">
    <property type="entry name" value="H2TH"/>
    <property type="match status" value="1"/>
</dbReference>
<comment type="similarity">
    <text evidence="2">Belongs to the FPG family.</text>
</comment>
<dbReference type="Gene3D" id="1.10.8.50">
    <property type="match status" value="1"/>
</dbReference>